<name>A0A4Y1X3P5_9BACT</name>
<accession>A0A4Y1X3P5</accession>
<feature type="chain" id="PRO_5021282074" description="Cell surface protein" evidence="1">
    <location>
        <begin position="17"/>
        <end position="294"/>
    </location>
</feature>
<reference evidence="3" key="1">
    <citation type="submission" date="2019-06" db="EMBL/GenBank/DDBJ databases">
        <title>Alistipes onderdonkii subsp. vulgaris subsp. nov., Alistipes dispar sp. nov. and Alistipes communis sp. nov., isolated from human faeces, and creation of Alistipes onderdonkii subsp. onderdonkii subsp. nov.</title>
        <authorList>
            <person name="Sakamoto M."/>
            <person name="Ikeyama N."/>
            <person name="Ogata Y."/>
            <person name="Suda W."/>
            <person name="Iino T."/>
            <person name="Hattori M."/>
            <person name="Ohkuma M."/>
        </authorList>
    </citation>
    <scope>NUCLEOTIDE SEQUENCE [LARGE SCALE GENOMIC DNA]</scope>
    <source>
        <strain evidence="3">5CPEGH6</strain>
    </source>
</reference>
<dbReference type="EMBL" id="AP019736">
    <property type="protein sequence ID" value="BBL07089.1"/>
    <property type="molecule type" value="Genomic_DNA"/>
</dbReference>
<evidence type="ECO:0008006" key="4">
    <source>
        <dbReference type="Google" id="ProtNLM"/>
    </source>
</evidence>
<sequence>MGKYACLLLLAAAAAACNTSEKTSTVEVEEPASAVTEYTPAPGQFINSTDAGFGDRTITTPEEAVAYAEERLSRGLYVSLGGWGGYIVAEFDEPVANTGGYDLYVTGNAFDGSSEPGVVWVAVRENGAPGTWYRLRGSEDDNDETIYDYEATYAPSDEEGIAAEWHDNRDGKGTIDRIGVHSQASYVPAWVPSLTYRGIRLPDNVTFDEAANKYIMTAFGWGYADNWSATDRTGAKNRFRIADAVDADGQPADLPQIDYVKVQTGINAKAGNGVGEISTEVCGIGCYRTVTRRE</sequence>
<evidence type="ECO:0000313" key="2">
    <source>
        <dbReference type="EMBL" id="BBL07089.1"/>
    </source>
</evidence>
<dbReference type="KEGG" id="ada:A5CPEGH6_17270"/>
<keyword evidence="3" id="KW-1185">Reference proteome</keyword>
<dbReference type="Proteomes" id="UP000319374">
    <property type="component" value="Chromosome"/>
</dbReference>
<evidence type="ECO:0000256" key="1">
    <source>
        <dbReference type="SAM" id="SignalP"/>
    </source>
</evidence>
<dbReference type="OrthoDB" id="975810at2"/>
<evidence type="ECO:0000313" key="3">
    <source>
        <dbReference type="Proteomes" id="UP000319374"/>
    </source>
</evidence>
<dbReference type="GeneID" id="98673715"/>
<dbReference type="PROSITE" id="PS51257">
    <property type="entry name" value="PROKAR_LIPOPROTEIN"/>
    <property type="match status" value="1"/>
</dbReference>
<dbReference type="RefSeq" id="WP_141429100.1">
    <property type="nucleotide sequence ID" value="NZ_AP019736.1"/>
</dbReference>
<organism evidence="2 3">
    <name type="scientific">Alistipes dispar</name>
    <dbReference type="NCBI Taxonomy" id="2585119"/>
    <lineage>
        <taxon>Bacteria</taxon>
        <taxon>Pseudomonadati</taxon>
        <taxon>Bacteroidota</taxon>
        <taxon>Bacteroidia</taxon>
        <taxon>Bacteroidales</taxon>
        <taxon>Rikenellaceae</taxon>
        <taxon>Alistipes</taxon>
    </lineage>
</organism>
<feature type="signal peptide" evidence="1">
    <location>
        <begin position="1"/>
        <end position="16"/>
    </location>
</feature>
<dbReference type="AlphaFoldDB" id="A0A4Y1X3P5"/>
<gene>
    <name evidence="2" type="ORF">A5CPEGH6_17270</name>
</gene>
<protein>
    <recommendedName>
        <fullName evidence="4">Cell surface protein</fullName>
    </recommendedName>
</protein>
<keyword evidence="1" id="KW-0732">Signal</keyword>
<proteinExistence type="predicted"/>